<sequence length="342" mass="37307">MTNRGDQEVSLRDQRKPCHFWVDNEVADCYQPLIGADATWVYCRIARYAHGAWIVSPKVRSGDTRVSLREMAEWCGKSVDTVWRCLQVLQHVGLIHAQGAVKSKGRYALADVKDLVSREGGAYDSGMGCLQLPVARAAALKVEVRELRARLARKTSGLSVVGGVSMANASVALSDRLEGSLFSVPGEKCDRSVAQSDKTVAPGATDDNVLRTQDCKTEKLPPAPSCCATGGDGGTASPDREIDDAVKRVMDAIGATARRLKRKIREQIGLRVDAGSGRAAEVADRMIAAQRKLEKNSHLLFKVPSAAEFYESGMWENSARWNWDQTAIREAQRAMEARAGSF</sequence>
<dbReference type="AlphaFoldDB" id="A0A9J7BUG1"/>
<dbReference type="RefSeq" id="WP_260794144.1">
    <property type="nucleotide sequence ID" value="NZ_CP093313.1"/>
</dbReference>
<gene>
    <name evidence="1" type="ORF">MOP44_01580</name>
</gene>
<dbReference type="KEGG" id="orp:MOP44_01580"/>
<reference evidence="1" key="1">
    <citation type="submission" date="2021-04" db="EMBL/GenBank/DDBJ databases">
        <title>Phylogenetic analysis of Acidobacteriaceae.</title>
        <authorList>
            <person name="Qiu L."/>
            <person name="Zhang Q."/>
        </authorList>
    </citation>
    <scope>NUCLEOTIDE SEQUENCE</scope>
    <source>
        <strain evidence="1">DSM 25168</strain>
    </source>
</reference>
<proteinExistence type="predicted"/>
<protein>
    <submittedName>
        <fullName evidence="1">Uncharacterized protein</fullName>
    </submittedName>
</protein>
<evidence type="ECO:0000313" key="2">
    <source>
        <dbReference type="Proteomes" id="UP001059380"/>
    </source>
</evidence>
<organism evidence="1 2">
    <name type="scientific">Occallatibacter riparius</name>
    <dbReference type="NCBI Taxonomy" id="1002689"/>
    <lineage>
        <taxon>Bacteria</taxon>
        <taxon>Pseudomonadati</taxon>
        <taxon>Acidobacteriota</taxon>
        <taxon>Terriglobia</taxon>
        <taxon>Terriglobales</taxon>
        <taxon>Acidobacteriaceae</taxon>
        <taxon>Occallatibacter</taxon>
    </lineage>
</organism>
<dbReference type="Proteomes" id="UP001059380">
    <property type="component" value="Chromosome"/>
</dbReference>
<dbReference type="SUPFAM" id="SSF46785">
    <property type="entry name" value="Winged helix' DNA-binding domain"/>
    <property type="match status" value="1"/>
</dbReference>
<accession>A0A9J7BUG1</accession>
<dbReference type="InterPro" id="IPR036390">
    <property type="entry name" value="WH_DNA-bd_sf"/>
</dbReference>
<evidence type="ECO:0000313" key="1">
    <source>
        <dbReference type="EMBL" id="UWZ84637.1"/>
    </source>
</evidence>
<name>A0A9J7BUG1_9BACT</name>
<keyword evidence="2" id="KW-1185">Reference proteome</keyword>
<dbReference type="EMBL" id="CP093313">
    <property type="protein sequence ID" value="UWZ84637.1"/>
    <property type="molecule type" value="Genomic_DNA"/>
</dbReference>